<proteinExistence type="predicted"/>
<dbReference type="PANTHER" id="PTHR35802">
    <property type="entry name" value="PROTEASE SYNTHASE AND SPORULATION PROTEIN PAI 2"/>
    <property type="match status" value="1"/>
</dbReference>
<protein>
    <submittedName>
        <fullName evidence="1">LAME_0A00474g1_1</fullName>
    </submittedName>
</protein>
<dbReference type="Pfam" id="PF04299">
    <property type="entry name" value="FMN_bind_2"/>
    <property type="match status" value="1"/>
</dbReference>
<dbReference type="EMBL" id="LT598483">
    <property type="protein sequence ID" value="SCU77282.1"/>
    <property type="molecule type" value="Genomic_DNA"/>
</dbReference>
<organism evidence="1 2">
    <name type="scientific">Lachancea meyersii CBS 8951</name>
    <dbReference type="NCBI Taxonomy" id="1266667"/>
    <lineage>
        <taxon>Eukaryota</taxon>
        <taxon>Fungi</taxon>
        <taxon>Dikarya</taxon>
        <taxon>Ascomycota</taxon>
        <taxon>Saccharomycotina</taxon>
        <taxon>Saccharomycetes</taxon>
        <taxon>Saccharomycetales</taxon>
        <taxon>Saccharomycetaceae</taxon>
        <taxon>Lachancea</taxon>
    </lineage>
</organism>
<dbReference type="OrthoDB" id="2101473at2759"/>
<reference evidence="2" key="1">
    <citation type="submission" date="2016-03" db="EMBL/GenBank/DDBJ databases">
        <authorList>
            <person name="Devillers Hugo."/>
        </authorList>
    </citation>
    <scope>NUCLEOTIDE SEQUENCE [LARGE SCALE GENOMIC DNA]</scope>
</reference>
<dbReference type="Proteomes" id="UP000191144">
    <property type="component" value="Chromosome A"/>
</dbReference>
<name>A0A1G4ILL6_9SACH</name>
<evidence type="ECO:0000313" key="2">
    <source>
        <dbReference type="Proteomes" id="UP000191144"/>
    </source>
</evidence>
<dbReference type="InterPro" id="IPR007396">
    <property type="entry name" value="TR_PAI2-type"/>
</dbReference>
<gene>
    <name evidence="1" type="ORF">LAME_0A00474G</name>
</gene>
<evidence type="ECO:0000313" key="1">
    <source>
        <dbReference type="EMBL" id="SCU77282.1"/>
    </source>
</evidence>
<dbReference type="SUPFAM" id="SSF50475">
    <property type="entry name" value="FMN-binding split barrel"/>
    <property type="match status" value="1"/>
</dbReference>
<keyword evidence="2" id="KW-1185">Reference proteome</keyword>
<dbReference type="InterPro" id="IPR012349">
    <property type="entry name" value="Split_barrel_FMN-bd"/>
</dbReference>
<accession>A0A1G4ILL6</accession>
<dbReference type="PANTHER" id="PTHR35802:SF1">
    <property type="entry name" value="PROTEASE SYNTHASE AND SPORULATION PROTEIN PAI 2"/>
    <property type="match status" value="1"/>
</dbReference>
<sequence length="239" mass="27126">MYIPKLMEVNDFSKQADIIRSNPLGIIFSYAMPQNGFMGFIKGNETSAVDSEMCATHVPFVLVKEKNGKTKLVAHLAAKNQHIQMLEKYSKCMVVFQSVDSYVSPSWYPLKKKTHKYVPTWDFATVHVYGAAKIIRDKTWLLNMLGQLTDQEENKRPDGDEFEEKWKVSDAPEKYVDTLLNGIVGLEIDVTDIQSKFKLHQNEAAVNVKGVLEGYEKEIGGCKTQELAKLTKENHPHSI</sequence>
<dbReference type="Gene3D" id="2.30.110.10">
    <property type="entry name" value="Electron Transport, Fmn-binding Protein, Chain A"/>
    <property type="match status" value="1"/>
</dbReference>
<dbReference type="AlphaFoldDB" id="A0A1G4ILL6"/>
<dbReference type="PIRSF" id="PIRSF010372">
    <property type="entry name" value="PaiB"/>
    <property type="match status" value="1"/>
</dbReference>